<keyword evidence="8" id="KW-0311">Gluconate utilization</keyword>
<dbReference type="CDD" id="cd02021">
    <property type="entry name" value="GntK"/>
    <property type="match status" value="1"/>
</dbReference>
<evidence type="ECO:0000256" key="3">
    <source>
        <dbReference type="ARBA" id="ARBA00012054"/>
    </source>
</evidence>
<evidence type="ECO:0000256" key="5">
    <source>
        <dbReference type="ARBA" id="ARBA00022741"/>
    </source>
</evidence>
<dbReference type="Gene3D" id="3.40.50.300">
    <property type="entry name" value="P-loop containing nucleotide triphosphate hydrolases"/>
    <property type="match status" value="1"/>
</dbReference>
<sequence>MQDQATVTLVMGVSGCGKSSVATELAARIGGRLIEGDAFHPPENIARMAAGQPLDDAMRGPWLDRIASEITALQKAAGSPIVVACSALKRAYRDRLRSAERSMRVLCLVGSEDVLRQRLETREGHFMKADLLASQLATLEVPEPDEGATVIDIDQPVAAIVDRCLEETAGQRS</sequence>
<comment type="similarity">
    <text evidence="2 10">Belongs to the gluconokinase GntK/GntV family.</text>
</comment>
<gene>
    <name evidence="11" type="ORF">D5400_00430</name>
</gene>
<dbReference type="Pfam" id="PF13671">
    <property type="entry name" value="AAA_33"/>
    <property type="match status" value="1"/>
</dbReference>
<evidence type="ECO:0000256" key="6">
    <source>
        <dbReference type="ARBA" id="ARBA00022777"/>
    </source>
</evidence>
<dbReference type="OrthoDB" id="9795716at2"/>
<evidence type="ECO:0000313" key="11">
    <source>
        <dbReference type="EMBL" id="AZN69934.1"/>
    </source>
</evidence>
<dbReference type="EC" id="2.7.1.12" evidence="3 10"/>
<dbReference type="Proteomes" id="UP000268192">
    <property type="component" value="Chromosome"/>
</dbReference>
<dbReference type="GO" id="GO:0005524">
    <property type="term" value="F:ATP binding"/>
    <property type="evidence" value="ECO:0007669"/>
    <property type="project" value="UniProtKB-KW"/>
</dbReference>
<dbReference type="PANTHER" id="PTHR43442:SF3">
    <property type="entry name" value="GLUCONOKINASE-RELATED"/>
    <property type="match status" value="1"/>
</dbReference>
<dbReference type="FunFam" id="3.40.50.300:FF:000522">
    <property type="entry name" value="Gluconokinase"/>
    <property type="match status" value="1"/>
</dbReference>
<dbReference type="RefSeq" id="WP_126006605.1">
    <property type="nucleotide sequence ID" value="NZ_CP032509.1"/>
</dbReference>
<dbReference type="InterPro" id="IPR027417">
    <property type="entry name" value="P-loop_NTPase"/>
</dbReference>
<name>A0A3S9AZ09_9HYPH</name>
<dbReference type="GO" id="GO:0046316">
    <property type="term" value="F:gluconokinase activity"/>
    <property type="evidence" value="ECO:0007669"/>
    <property type="project" value="UniProtKB-EC"/>
</dbReference>
<evidence type="ECO:0000256" key="7">
    <source>
        <dbReference type="ARBA" id="ARBA00022840"/>
    </source>
</evidence>
<reference evidence="11 12" key="1">
    <citation type="submission" date="2018-09" db="EMBL/GenBank/DDBJ databases">
        <title>Marinorhizobium profundi gen. nov., sp. nov., isolated from a deep-sea sediment sample from the New Britain Trench and proposal of Marinorhizobiaceae fam. nov. in the order Rhizobiales of the class Alphaproteobacteria.</title>
        <authorList>
            <person name="Cao J."/>
        </authorList>
    </citation>
    <scope>NUCLEOTIDE SEQUENCE [LARGE SCALE GENOMIC DNA]</scope>
    <source>
        <strain evidence="11 12">WS11</strain>
    </source>
</reference>
<comment type="catalytic activity">
    <reaction evidence="9 10">
        <text>D-gluconate + ATP = 6-phospho-D-gluconate + ADP + H(+)</text>
        <dbReference type="Rhea" id="RHEA:19433"/>
        <dbReference type="ChEBI" id="CHEBI:15378"/>
        <dbReference type="ChEBI" id="CHEBI:18391"/>
        <dbReference type="ChEBI" id="CHEBI:30616"/>
        <dbReference type="ChEBI" id="CHEBI:58759"/>
        <dbReference type="ChEBI" id="CHEBI:456216"/>
        <dbReference type="EC" id="2.7.1.12"/>
    </reaction>
</comment>
<dbReference type="EMBL" id="CP032509">
    <property type="protein sequence ID" value="AZN69934.1"/>
    <property type="molecule type" value="Genomic_DNA"/>
</dbReference>
<keyword evidence="4 10" id="KW-0808">Transferase</keyword>
<accession>A0A3S9AZ09</accession>
<evidence type="ECO:0000313" key="12">
    <source>
        <dbReference type="Proteomes" id="UP000268192"/>
    </source>
</evidence>
<proteinExistence type="inferred from homology"/>
<evidence type="ECO:0000256" key="4">
    <source>
        <dbReference type="ARBA" id="ARBA00022679"/>
    </source>
</evidence>
<dbReference type="GO" id="GO:0019521">
    <property type="term" value="P:D-gluconate metabolic process"/>
    <property type="evidence" value="ECO:0007669"/>
    <property type="project" value="UniProtKB-KW"/>
</dbReference>
<dbReference type="InterPro" id="IPR006001">
    <property type="entry name" value="Therm_gnt_kin"/>
</dbReference>
<protein>
    <recommendedName>
        <fullName evidence="3 10">Gluconokinase</fullName>
        <ecNumber evidence="3 10">2.7.1.12</ecNumber>
    </recommendedName>
</protein>
<evidence type="ECO:0000256" key="2">
    <source>
        <dbReference type="ARBA" id="ARBA00008420"/>
    </source>
</evidence>
<dbReference type="NCBIfam" id="TIGR01313">
    <property type="entry name" value="therm_gnt_kin"/>
    <property type="match status" value="1"/>
</dbReference>
<keyword evidence="12" id="KW-1185">Reference proteome</keyword>
<comment type="pathway">
    <text evidence="1">Carbohydrate acid metabolism.</text>
</comment>
<keyword evidence="6 10" id="KW-0418">Kinase</keyword>
<dbReference type="SUPFAM" id="SSF52540">
    <property type="entry name" value="P-loop containing nucleoside triphosphate hydrolases"/>
    <property type="match status" value="1"/>
</dbReference>
<keyword evidence="7 10" id="KW-0067">ATP-binding</keyword>
<evidence type="ECO:0000256" key="1">
    <source>
        <dbReference type="ARBA" id="ARBA00004761"/>
    </source>
</evidence>
<dbReference type="PANTHER" id="PTHR43442">
    <property type="entry name" value="GLUCONOKINASE-RELATED"/>
    <property type="match status" value="1"/>
</dbReference>
<dbReference type="AlphaFoldDB" id="A0A3S9AZ09"/>
<organism evidence="11 12">
    <name type="scientific">Georhizobium profundi</name>
    <dbReference type="NCBI Taxonomy" id="2341112"/>
    <lineage>
        <taxon>Bacteria</taxon>
        <taxon>Pseudomonadati</taxon>
        <taxon>Pseudomonadota</taxon>
        <taxon>Alphaproteobacteria</taxon>
        <taxon>Hyphomicrobiales</taxon>
        <taxon>Rhizobiaceae</taxon>
        <taxon>Georhizobium</taxon>
    </lineage>
</organism>
<evidence type="ECO:0000256" key="10">
    <source>
        <dbReference type="RuleBase" id="RU363066"/>
    </source>
</evidence>
<keyword evidence="5 10" id="KW-0547">Nucleotide-binding</keyword>
<evidence type="ECO:0000256" key="8">
    <source>
        <dbReference type="ARBA" id="ARBA00023064"/>
    </source>
</evidence>
<dbReference type="KEGG" id="abaw:D5400_00430"/>
<evidence type="ECO:0000256" key="9">
    <source>
        <dbReference type="ARBA" id="ARBA00048090"/>
    </source>
</evidence>
<dbReference type="GO" id="GO:0005737">
    <property type="term" value="C:cytoplasm"/>
    <property type="evidence" value="ECO:0007669"/>
    <property type="project" value="TreeGrafter"/>
</dbReference>